<dbReference type="RefSeq" id="WP_183859555.1">
    <property type="nucleotide sequence ID" value="NZ_JACHFH010000005.1"/>
</dbReference>
<gene>
    <name evidence="3" type="ORF">HNR32_000627</name>
</gene>
<dbReference type="InterPro" id="IPR029070">
    <property type="entry name" value="Chitinase_insertion_sf"/>
</dbReference>
<comment type="caution">
    <text evidence="3">The sequence shown here is derived from an EMBL/GenBank/DDBJ whole genome shotgun (WGS) entry which is preliminary data.</text>
</comment>
<dbReference type="SMART" id="SM00636">
    <property type="entry name" value="Glyco_18"/>
    <property type="match status" value="1"/>
</dbReference>
<dbReference type="SUPFAM" id="SSF51445">
    <property type="entry name" value="(Trans)glycosidases"/>
    <property type="match status" value="1"/>
</dbReference>
<feature type="chain" id="PRO_5032941161" evidence="1">
    <location>
        <begin position="21"/>
        <end position="340"/>
    </location>
</feature>
<dbReference type="PANTHER" id="PTHR46066:SF2">
    <property type="entry name" value="CHITINASE DOMAIN-CONTAINING PROTEIN 1"/>
    <property type="match status" value="1"/>
</dbReference>
<dbReference type="Pfam" id="PF00704">
    <property type="entry name" value="Glyco_hydro_18"/>
    <property type="match status" value="1"/>
</dbReference>
<name>A0A840UMM3_9FIRM</name>
<dbReference type="Gene3D" id="3.10.50.10">
    <property type="match status" value="1"/>
</dbReference>
<dbReference type="EMBL" id="JACHFH010000005">
    <property type="protein sequence ID" value="MBB5335502.1"/>
    <property type="molecule type" value="Genomic_DNA"/>
</dbReference>
<reference evidence="3 4" key="1">
    <citation type="submission" date="2020-08" db="EMBL/GenBank/DDBJ databases">
        <title>Genomic Encyclopedia of Type Strains, Phase IV (KMG-IV): sequencing the most valuable type-strain genomes for metagenomic binning, comparative biology and taxonomic classification.</title>
        <authorList>
            <person name="Goeker M."/>
        </authorList>
    </citation>
    <scope>NUCLEOTIDE SEQUENCE [LARGE SCALE GENOMIC DNA]</scope>
    <source>
        <strain evidence="3 4">DSM 24661</strain>
    </source>
</reference>
<dbReference type="Gene3D" id="3.20.20.80">
    <property type="entry name" value="Glycosidases"/>
    <property type="match status" value="1"/>
</dbReference>
<sequence>MKKIMILAMIFCMLTITACAQKRTGEKVNLVWQPTFTNEDNLATQPKLVGVNVVSPCWLTIKSKDGMIQESIDKDYIEECQGKGYKVWPLITNNFDRELTHAFLHNEAARKYIIEQLILYAQKNKFDGYNFDFENIYAQDKDALTSFIKELSDALHKEKLTLSMDVTVPSNDANWSKGYNRGELAKYLDYIVLMAYDEHGRLSKKSGSVASIGWVEQGIKNTLAEGVPNNKLVLGVPLYMRIWSEHNNIVEAKTLSMPKAQQILQEKYIKPQWQEQDGQFYFEYRDMDLIKKRVWQEDAASLKLKADLINKYNLAGIASWRKGFETPDIWKTLDSVVNKR</sequence>
<dbReference type="PANTHER" id="PTHR46066">
    <property type="entry name" value="CHITINASE DOMAIN-CONTAINING PROTEIN 1 FAMILY MEMBER"/>
    <property type="match status" value="1"/>
</dbReference>
<proteinExistence type="predicted"/>
<dbReference type="InterPro" id="IPR017853">
    <property type="entry name" value="GH"/>
</dbReference>
<dbReference type="Proteomes" id="UP000559117">
    <property type="component" value="Unassembled WGS sequence"/>
</dbReference>
<evidence type="ECO:0000313" key="4">
    <source>
        <dbReference type="Proteomes" id="UP000559117"/>
    </source>
</evidence>
<protein>
    <submittedName>
        <fullName evidence="3">Spore germination protein YaaH</fullName>
    </submittedName>
</protein>
<dbReference type="PROSITE" id="PS51257">
    <property type="entry name" value="PROKAR_LIPOPROTEIN"/>
    <property type="match status" value="1"/>
</dbReference>
<keyword evidence="1" id="KW-0732">Signal</keyword>
<evidence type="ECO:0000313" key="3">
    <source>
        <dbReference type="EMBL" id="MBB5335502.1"/>
    </source>
</evidence>
<organism evidence="3 4">
    <name type="scientific">Pectinatus brassicae</name>
    <dbReference type="NCBI Taxonomy" id="862415"/>
    <lineage>
        <taxon>Bacteria</taxon>
        <taxon>Bacillati</taxon>
        <taxon>Bacillota</taxon>
        <taxon>Negativicutes</taxon>
        <taxon>Selenomonadales</taxon>
        <taxon>Selenomonadaceae</taxon>
        <taxon>Pectinatus</taxon>
    </lineage>
</organism>
<evidence type="ECO:0000256" key="1">
    <source>
        <dbReference type="SAM" id="SignalP"/>
    </source>
</evidence>
<dbReference type="InterPro" id="IPR011583">
    <property type="entry name" value="Chitinase_II/V-like_cat"/>
</dbReference>
<dbReference type="InterPro" id="IPR001223">
    <property type="entry name" value="Glyco_hydro18_cat"/>
</dbReference>
<evidence type="ECO:0000259" key="2">
    <source>
        <dbReference type="PROSITE" id="PS51910"/>
    </source>
</evidence>
<dbReference type="GO" id="GO:0005975">
    <property type="term" value="P:carbohydrate metabolic process"/>
    <property type="evidence" value="ECO:0007669"/>
    <property type="project" value="InterPro"/>
</dbReference>
<feature type="signal peptide" evidence="1">
    <location>
        <begin position="1"/>
        <end position="20"/>
    </location>
</feature>
<accession>A0A840UMM3</accession>
<feature type="domain" description="GH18" evidence="2">
    <location>
        <begin position="26"/>
        <end position="340"/>
    </location>
</feature>
<keyword evidence="4" id="KW-1185">Reference proteome</keyword>
<dbReference type="PROSITE" id="PS51910">
    <property type="entry name" value="GH18_2"/>
    <property type="match status" value="1"/>
</dbReference>
<dbReference type="AlphaFoldDB" id="A0A840UMM3"/>
<dbReference type="GO" id="GO:0008061">
    <property type="term" value="F:chitin binding"/>
    <property type="evidence" value="ECO:0007669"/>
    <property type="project" value="InterPro"/>
</dbReference>